<comment type="caution">
    <text evidence="13">The sequence shown here is derived from an EMBL/GenBank/DDBJ whole genome shotgun (WGS) entry which is preliminary data.</text>
</comment>
<comment type="pathway">
    <text evidence="3">Cofactor biosynthesis; coenzyme A biosynthesis; CoA from (R)-pantothenate: step 1/5.</text>
</comment>
<evidence type="ECO:0000256" key="7">
    <source>
        <dbReference type="ARBA" id="ARBA00022741"/>
    </source>
</evidence>
<evidence type="ECO:0000256" key="3">
    <source>
        <dbReference type="ARBA" id="ARBA00005225"/>
    </source>
</evidence>
<keyword evidence="12" id="KW-0472">Membrane</keyword>
<dbReference type="Gene3D" id="3.30.420.510">
    <property type="match status" value="1"/>
</dbReference>
<evidence type="ECO:0000256" key="5">
    <source>
        <dbReference type="ARBA" id="ARBA00022490"/>
    </source>
</evidence>
<comment type="subcellular location">
    <subcellularLocation>
        <location evidence="2">Cytoplasm</location>
    </subcellularLocation>
</comment>
<evidence type="ECO:0000256" key="8">
    <source>
        <dbReference type="ARBA" id="ARBA00022777"/>
    </source>
</evidence>
<name>A0A8K1FHI1_PYTOL</name>
<dbReference type="NCBIfam" id="TIGR00555">
    <property type="entry name" value="panK_eukar"/>
    <property type="match status" value="1"/>
</dbReference>
<dbReference type="GO" id="GO:0004594">
    <property type="term" value="F:pantothenate kinase activity"/>
    <property type="evidence" value="ECO:0007669"/>
    <property type="project" value="UniProtKB-EC"/>
</dbReference>
<keyword evidence="5" id="KW-0963">Cytoplasm</keyword>
<protein>
    <recommendedName>
        <fullName evidence="4">pantothenate kinase</fullName>
        <ecNumber evidence="4">2.7.1.33</ecNumber>
    </recommendedName>
</protein>
<evidence type="ECO:0000256" key="10">
    <source>
        <dbReference type="ARBA" id="ARBA00022993"/>
    </source>
</evidence>
<keyword evidence="7" id="KW-0547">Nucleotide-binding</keyword>
<dbReference type="InterPro" id="IPR004567">
    <property type="entry name" value="Type_II_PanK"/>
</dbReference>
<dbReference type="Pfam" id="PF03630">
    <property type="entry name" value="Fumble"/>
    <property type="match status" value="1"/>
</dbReference>
<dbReference type="FunFam" id="3.30.420.40:FF:000025">
    <property type="entry name" value="pantothenate kinase 2, mitochondrial"/>
    <property type="match status" value="1"/>
</dbReference>
<dbReference type="Gene3D" id="3.30.420.40">
    <property type="match status" value="1"/>
</dbReference>
<evidence type="ECO:0000256" key="6">
    <source>
        <dbReference type="ARBA" id="ARBA00022679"/>
    </source>
</evidence>
<gene>
    <name evidence="13" type="ORF">Poli38472_014495</name>
</gene>
<dbReference type="InterPro" id="IPR043129">
    <property type="entry name" value="ATPase_NBD"/>
</dbReference>
<dbReference type="AlphaFoldDB" id="A0A8K1FHI1"/>
<evidence type="ECO:0000313" key="14">
    <source>
        <dbReference type="Proteomes" id="UP000794436"/>
    </source>
</evidence>
<keyword evidence="6" id="KW-0808">Transferase</keyword>
<keyword evidence="9" id="KW-0067">ATP-binding</keyword>
<proteinExistence type="inferred from homology"/>
<dbReference type="PANTHER" id="PTHR12280:SF30">
    <property type="entry name" value="FUMBLE"/>
    <property type="match status" value="1"/>
</dbReference>
<organism evidence="13 14">
    <name type="scientific">Pythium oligandrum</name>
    <name type="common">Mycoparasitic fungus</name>
    <dbReference type="NCBI Taxonomy" id="41045"/>
    <lineage>
        <taxon>Eukaryota</taxon>
        <taxon>Sar</taxon>
        <taxon>Stramenopiles</taxon>
        <taxon>Oomycota</taxon>
        <taxon>Peronosporomycetes</taxon>
        <taxon>Pythiales</taxon>
        <taxon>Pythiaceae</taxon>
        <taxon>Pythium</taxon>
    </lineage>
</organism>
<dbReference type="GO" id="GO:0005634">
    <property type="term" value="C:nucleus"/>
    <property type="evidence" value="ECO:0007669"/>
    <property type="project" value="TreeGrafter"/>
</dbReference>
<reference evidence="13" key="1">
    <citation type="submission" date="2019-03" db="EMBL/GenBank/DDBJ databases">
        <title>Long read genome sequence of the mycoparasitic Pythium oligandrum ATCC 38472 isolated from sugarbeet rhizosphere.</title>
        <authorList>
            <person name="Gaulin E."/>
        </authorList>
    </citation>
    <scope>NUCLEOTIDE SEQUENCE</scope>
    <source>
        <strain evidence="13">ATCC 38472_TT</strain>
    </source>
</reference>
<dbReference type="OrthoDB" id="275583at2759"/>
<dbReference type="GO" id="GO:0005524">
    <property type="term" value="F:ATP binding"/>
    <property type="evidence" value="ECO:0007669"/>
    <property type="project" value="UniProtKB-KW"/>
</dbReference>
<dbReference type="Proteomes" id="UP000794436">
    <property type="component" value="Unassembled WGS sequence"/>
</dbReference>
<dbReference type="GO" id="GO:0005829">
    <property type="term" value="C:cytosol"/>
    <property type="evidence" value="ECO:0007669"/>
    <property type="project" value="TreeGrafter"/>
</dbReference>
<keyword evidence="8" id="KW-0418">Kinase</keyword>
<dbReference type="EMBL" id="SPLM01000078">
    <property type="protein sequence ID" value="TMW61034.1"/>
    <property type="molecule type" value="Genomic_DNA"/>
</dbReference>
<accession>A0A8K1FHI1</accession>
<dbReference type="EC" id="2.7.1.33" evidence="4"/>
<evidence type="ECO:0000313" key="13">
    <source>
        <dbReference type="EMBL" id="TMW61034.1"/>
    </source>
</evidence>
<comment type="catalytic activity">
    <reaction evidence="1">
        <text>(R)-pantothenate + ATP = (R)-4'-phosphopantothenate + ADP + H(+)</text>
        <dbReference type="Rhea" id="RHEA:16373"/>
        <dbReference type="ChEBI" id="CHEBI:10986"/>
        <dbReference type="ChEBI" id="CHEBI:15378"/>
        <dbReference type="ChEBI" id="CHEBI:29032"/>
        <dbReference type="ChEBI" id="CHEBI:30616"/>
        <dbReference type="ChEBI" id="CHEBI:456216"/>
        <dbReference type="EC" id="2.7.1.33"/>
    </reaction>
</comment>
<dbReference type="GO" id="GO:0015937">
    <property type="term" value="P:coenzyme A biosynthetic process"/>
    <property type="evidence" value="ECO:0007669"/>
    <property type="project" value="UniProtKB-KW"/>
</dbReference>
<keyword evidence="10" id="KW-0173">Coenzyme A biosynthesis</keyword>
<evidence type="ECO:0000256" key="11">
    <source>
        <dbReference type="ARBA" id="ARBA00060870"/>
    </source>
</evidence>
<evidence type="ECO:0000256" key="12">
    <source>
        <dbReference type="SAM" id="Phobius"/>
    </source>
</evidence>
<evidence type="ECO:0000256" key="4">
    <source>
        <dbReference type="ARBA" id="ARBA00012102"/>
    </source>
</evidence>
<keyword evidence="12" id="KW-1133">Transmembrane helix</keyword>
<keyword evidence="14" id="KW-1185">Reference proteome</keyword>
<keyword evidence="12" id="KW-0812">Transmembrane</keyword>
<dbReference type="PANTHER" id="PTHR12280">
    <property type="entry name" value="PANTOTHENATE KINASE"/>
    <property type="match status" value="1"/>
</dbReference>
<sequence>MRRADEVFWTRVFLFGASCVAGLIIARKRKLHRFHLHVLSSKAHDYGRFFGMDIGGSLAKLVYFQPTAPPAMPRHVSATRNTEGCLSSIEGYILSLHSKDRMRTAHREEHLELVVPHLGGTIHFCSFQTVKMDEITDFVRHRFFHRYIKHIACTGGGAYKFGRLFEEKLGIEILKEDEMDCLIRGLNFVLRHAKDECFTFTDVVLDTQGLGQATKKNIPTPPNDELYPFLLVNIGSGVSILKISGESQFERVSGTSLGGGTFWGLCKALSKLHTFDEAMDATVVGDSTAVDMTVGDIYGQAGYEQFGLKPSTVASSFGKMGMKMDPQAGIRDEDMARSLLFMLTQNLGQLAYLNAQRVNTSRIYFCGNFLRRNEIASRQLAYAIDFWSKSAMQAQFFHHEGFFGALGSLLTHWEAEASSSS</sequence>
<evidence type="ECO:0000256" key="9">
    <source>
        <dbReference type="ARBA" id="ARBA00022840"/>
    </source>
</evidence>
<evidence type="ECO:0000256" key="1">
    <source>
        <dbReference type="ARBA" id="ARBA00001206"/>
    </source>
</evidence>
<dbReference type="CDD" id="cd24122">
    <property type="entry name" value="ASKHA_NBD_PanK-II_Pank1-like"/>
    <property type="match status" value="1"/>
</dbReference>
<feature type="transmembrane region" description="Helical" evidence="12">
    <location>
        <begin position="6"/>
        <end position="26"/>
    </location>
</feature>
<dbReference type="SUPFAM" id="SSF53067">
    <property type="entry name" value="Actin-like ATPase domain"/>
    <property type="match status" value="2"/>
</dbReference>
<evidence type="ECO:0000256" key="2">
    <source>
        <dbReference type="ARBA" id="ARBA00004496"/>
    </source>
</evidence>
<comment type="similarity">
    <text evidence="11">Belongs to the type II pantothenate kinase family.</text>
</comment>